<dbReference type="Gene3D" id="3.20.20.150">
    <property type="entry name" value="Divalent-metal-dependent TIM barrel enzymes"/>
    <property type="match status" value="1"/>
</dbReference>
<dbReference type="STRING" id="531814.SAMN04487944_11522"/>
<proteinExistence type="predicted"/>
<dbReference type="EMBL" id="FOGL01000015">
    <property type="protein sequence ID" value="SES01428.1"/>
    <property type="molecule type" value="Genomic_DNA"/>
</dbReference>
<accession>A0A1H9TWQ1</accession>
<evidence type="ECO:0000313" key="1">
    <source>
        <dbReference type="EMBL" id="SES01428.1"/>
    </source>
</evidence>
<keyword evidence="2" id="KW-1185">Reference proteome</keyword>
<dbReference type="InterPro" id="IPR036237">
    <property type="entry name" value="Xyl_isomerase-like_sf"/>
</dbReference>
<gene>
    <name evidence="1" type="ORF">SAMN04487944_11522</name>
</gene>
<name>A0A1H9TWQ1_9BACI</name>
<protein>
    <submittedName>
        <fullName evidence="1">Uncharacterized conserved protein, UPF0276 family</fullName>
    </submittedName>
</protein>
<evidence type="ECO:0000313" key="2">
    <source>
        <dbReference type="Proteomes" id="UP000199687"/>
    </source>
</evidence>
<sequence length="251" mass="28690">MIEIDMFKCPDFSKELIYRAEQLRPCYVHFGLNAGNCKLNKVDWEKIEALRKYTATPFVNVHAVAYVKDYPEVDIFTTNPSEINQIVQATLDDLGVVIDRFGAENIIIENVICRGINENMLKPIIDPEILSKIVKETGCGLLLDTAHAQMTSKCLGLNVREYISSLPLDRLKELHITGVQPDQKGRLRDSMPMSEEDWELAKWVIQQIKTGYCQEPWITSLEYGGVGPKFEWRTDEEVLAKQVPVLFDLIK</sequence>
<dbReference type="SUPFAM" id="SSF51658">
    <property type="entry name" value="Xylose isomerase-like"/>
    <property type="match status" value="1"/>
</dbReference>
<dbReference type="Proteomes" id="UP000199687">
    <property type="component" value="Unassembled WGS sequence"/>
</dbReference>
<organism evidence="1 2">
    <name type="scientific">Gracilibacillus ureilyticus</name>
    <dbReference type="NCBI Taxonomy" id="531814"/>
    <lineage>
        <taxon>Bacteria</taxon>
        <taxon>Bacillati</taxon>
        <taxon>Bacillota</taxon>
        <taxon>Bacilli</taxon>
        <taxon>Bacillales</taxon>
        <taxon>Bacillaceae</taxon>
        <taxon>Gracilibacillus</taxon>
    </lineage>
</organism>
<reference evidence="1 2" key="1">
    <citation type="submission" date="2016-10" db="EMBL/GenBank/DDBJ databases">
        <authorList>
            <person name="de Groot N.N."/>
        </authorList>
    </citation>
    <scope>NUCLEOTIDE SEQUENCE [LARGE SCALE GENOMIC DNA]</scope>
    <source>
        <strain evidence="1 2">CGMCC 1.7727</strain>
    </source>
</reference>
<dbReference type="Pfam" id="PF05114">
    <property type="entry name" value="MbnB_TglH_ChrH"/>
    <property type="match status" value="1"/>
</dbReference>
<dbReference type="InterPro" id="IPR007801">
    <property type="entry name" value="MbnB/TglH/ChrH"/>
</dbReference>
<dbReference type="AlphaFoldDB" id="A0A1H9TWQ1"/>